<keyword evidence="2" id="KW-0479">Metal-binding</keyword>
<evidence type="ECO:0000256" key="1">
    <source>
        <dbReference type="ARBA" id="ARBA00004906"/>
    </source>
</evidence>
<feature type="region of interest" description="Disordered" evidence="7">
    <location>
        <begin position="128"/>
        <end position="186"/>
    </location>
</feature>
<feature type="compositionally biased region" description="Low complexity" evidence="7">
    <location>
        <begin position="400"/>
        <end position="410"/>
    </location>
</feature>
<keyword evidence="8" id="KW-0812">Transmembrane</keyword>
<comment type="pathway">
    <text evidence="1">Protein modification; protein ubiquitination.</text>
</comment>
<name>A0A2S4VX86_9BASI</name>
<evidence type="ECO:0000259" key="9">
    <source>
        <dbReference type="PROSITE" id="PS50089"/>
    </source>
</evidence>
<dbReference type="EMBL" id="PKSL01000020">
    <property type="protein sequence ID" value="POW14145.1"/>
    <property type="molecule type" value="Genomic_DNA"/>
</dbReference>
<dbReference type="SUPFAM" id="SSF57850">
    <property type="entry name" value="RING/U-box"/>
    <property type="match status" value="2"/>
</dbReference>
<keyword evidence="11" id="KW-1185">Reference proteome</keyword>
<evidence type="ECO:0000256" key="6">
    <source>
        <dbReference type="PROSITE-ProRule" id="PRU00175"/>
    </source>
</evidence>
<dbReference type="InterPro" id="IPR053238">
    <property type="entry name" value="RING-H2_zinc_finger"/>
</dbReference>
<feature type="domain" description="RING-type" evidence="9">
    <location>
        <begin position="226"/>
        <end position="280"/>
    </location>
</feature>
<feature type="transmembrane region" description="Helical" evidence="8">
    <location>
        <begin position="319"/>
        <end position="336"/>
    </location>
</feature>
<dbReference type="GO" id="GO:0051603">
    <property type="term" value="P:proteolysis involved in protein catabolic process"/>
    <property type="evidence" value="ECO:0007669"/>
    <property type="project" value="UniProtKB-ARBA"/>
</dbReference>
<feature type="domain" description="RING-type" evidence="9">
    <location>
        <begin position="466"/>
        <end position="520"/>
    </location>
</feature>
<organism evidence="10 11">
    <name type="scientific">Puccinia striiformis</name>
    <dbReference type="NCBI Taxonomy" id="27350"/>
    <lineage>
        <taxon>Eukaryota</taxon>
        <taxon>Fungi</taxon>
        <taxon>Dikarya</taxon>
        <taxon>Basidiomycota</taxon>
        <taxon>Pucciniomycotina</taxon>
        <taxon>Pucciniomycetes</taxon>
        <taxon>Pucciniales</taxon>
        <taxon>Pucciniaceae</taxon>
        <taxon>Puccinia</taxon>
    </lineage>
</organism>
<dbReference type="InterPro" id="IPR001841">
    <property type="entry name" value="Znf_RING"/>
</dbReference>
<feature type="region of interest" description="Disordered" evidence="7">
    <location>
        <begin position="759"/>
        <end position="780"/>
    </location>
</feature>
<sequence length="780" mass="85453">MVRAVVDSKDEERGTCGSAPWRKIGSSQLNGVPLYSQGRCCCKPSDDVPEGLKCISYSSSGDMRFCHRDSPKTLMTSFKDGSYVHTLAAVIQVLPSTRDLGMSYWLLFLLLTGSSFGFDSPQHQIRQSLGQLSEPAHGGAESLPSFHATSIEPDLSSLSPPTLPQSGLSTHNPSPTHRNSNEPGTVGLRTIVSERPKAEEHIRRPSIEGTSICVGDKPRGQNWIGCAVCMEEFDITALKDEKLVPSQAPLRQLVACHHTYHKECIDTWLRDPRNTCPHCRTPSTDDDIIRVKPSPDFASTVIQERYTGPLATRPSESPCFGATVAIFVILIWAAVVFEMIQMSYWLLFLLLTGSSFGFDSPQHQIRLSLGQLSEPAHGGAESLPSFHAISIEPCLPTGSPTTLSPSGLSTHNPSPTHRNSNEPGTVELQTIVIERPKAEEKIPRPSSGGTSIRVVENPRGPNWIECAVCMEEFDIRALEDEKLVPDQAPLRKLRACPHTFHRECIDTWLRDPAKTCPHCRTPSTDDDIIRVKPSPDFTSTDIEERYTGLFESRPSESLCFRASVAIFSVLMWGAIAYGMICASHWHPEYHEYPSVDAGIRNGLLLTGSSFGFDSPQHQIRPSLGQLSEPAHGGAESLPSFHAITIEPCLPTGSPPTLSLPESGSPTHIPEPVHHDSNEPGAAELQTIVTERPKAEAQIRRPSSEGTSTRVVDNPRGPNWIECALITICIINSNLNNLFCFQVNMKNKTSALVHNIGLRETGHGPDPEAQLPCQTGMPRVD</sequence>
<dbReference type="Proteomes" id="UP000239156">
    <property type="component" value="Unassembled WGS sequence"/>
</dbReference>
<evidence type="ECO:0000256" key="2">
    <source>
        <dbReference type="ARBA" id="ARBA00022723"/>
    </source>
</evidence>
<dbReference type="InterPro" id="IPR024766">
    <property type="entry name" value="Znf_RING_H2"/>
</dbReference>
<evidence type="ECO:0000256" key="8">
    <source>
        <dbReference type="SAM" id="Phobius"/>
    </source>
</evidence>
<dbReference type="AlphaFoldDB" id="A0A2S4VX86"/>
<evidence type="ECO:0000313" key="11">
    <source>
        <dbReference type="Proteomes" id="UP000239156"/>
    </source>
</evidence>
<keyword evidence="5" id="KW-0862">Zinc</keyword>
<feature type="compositionally biased region" description="Low complexity" evidence="7">
    <location>
        <begin position="153"/>
        <end position="169"/>
    </location>
</feature>
<feature type="compositionally biased region" description="Polar residues" evidence="7">
    <location>
        <begin position="170"/>
        <end position="183"/>
    </location>
</feature>
<protein>
    <recommendedName>
        <fullName evidence="9">RING-type domain-containing protein</fullName>
    </recommendedName>
</protein>
<dbReference type="VEuPathDB" id="FungiDB:PSTT_03172"/>
<keyword evidence="3 6" id="KW-0863">Zinc-finger</keyword>
<dbReference type="SMART" id="SM00184">
    <property type="entry name" value="RING"/>
    <property type="match status" value="2"/>
</dbReference>
<proteinExistence type="predicted"/>
<evidence type="ECO:0000256" key="5">
    <source>
        <dbReference type="ARBA" id="ARBA00022833"/>
    </source>
</evidence>
<keyword evidence="4" id="KW-0833">Ubl conjugation pathway</keyword>
<comment type="caution">
    <text evidence="10">The sequence shown here is derived from an EMBL/GenBank/DDBJ whole genome shotgun (WGS) entry which is preliminary data.</text>
</comment>
<dbReference type="InterPro" id="IPR013083">
    <property type="entry name" value="Znf_RING/FYVE/PHD"/>
</dbReference>
<dbReference type="Gene3D" id="3.30.40.10">
    <property type="entry name" value="Zinc/RING finger domain, C3HC4 (zinc finger)"/>
    <property type="match status" value="2"/>
</dbReference>
<keyword evidence="8" id="KW-1133">Transmembrane helix</keyword>
<dbReference type="PROSITE" id="PS50089">
    <property type="entry name" value="ZF_RING_2"/>
    <property type="match status" value="2"/>
</dbReference>
<dbReference type="Pfam" id="PF12678">
    <property type="entry name" value="zf-rbx1"/>
    <property type="match status" value="2"/>
</dbReference>
<dbReference type="UniPathway" id="UPA00143"/>
<feature type="compositionally biased region" description="Polar residues" evidence="7">
    <location>
        <begin position="411"/>
        <end position="423"/>
    </location>
</feature>
<evidence type="ECO:0000256" key="3">
    <source>
        <dbReference type="ARBA" id="ARBA00022771"/>
    </source>
</evidence>
<evidence type="ECO:0000313" key="10">
    <source>
        <dbReference type="EMBL" id="POW14145.1"/>
    </source>
</evidence>
<dbReference type="VEuPathDB" id="FungiDB:PSHT_05111"/>
<accession>A0A2S4VX86</accession>
<dbReference type="PANTHER" id="PTHR14155:SF627">
    <property type="entry name" value="OS06G0192800 PROTEIN"/>
    <property type="match status" value="1"/>
</dbReference>
<dbReference type="GO" id="GO:0008270">
    <property type="term" value="F:zinc ion binding"/>
    <property type="evidence" value="ECO:0007669"/>
    <property type="project" value="UniProtKB-KW"/>
</dbReference>
<keyword evidence="8" id="KW-0472">Membrane</keyword>
<dbReference type="GO" id="GO:0016567">
    <property type="term" value="P:protein ubiquitination"/>
    <property type="evidence" value="ECO:0007669"/>
    <property type="project" value="UniProtKB-UniPathway"/>
</dbReference>
<evidence type="ECO:0000256" key="4">
    <source>
        <dbReference type="ARBA" id="ARBA00022786"/>
    </source>
</evidence>
<feature type="region of interest" description="Disordered" evidence="7">
    <location>
        <begin position="400"/>
        <end position="425"/>
    </location>
</feature>
<dbReference type="PANTHER" id="PTHR14155">
    <property type="entry name" value="RING FINGER DOMAIN-CONTAINING"/>
    <property type="match status" value="1"/>
</dbReference>
<gene>
    <name evidence="10" type="ORF">PSTT_03172</name>
</gene>
<reference evidence="10" key="1">
    <citation type="submission" date="2017-12" db="EMBL/GenBank/DDBJ databases">
        <title>Gene loss provides genomic basis for host adaptation in cereal stripe rust fungi.</title>
        <authorList>
            <person name="Xia C."/>
        </authorList>
    </citation>
    <scope>NUCLEOTIDE SEQUENCE [LARGE SCALE GENOMIC DNA]</scope>
    <source>
        <strain evidence="10">93-210</strain>
    </source>
</reference>
<evidence type="ECO:0000256" key="7">
    <source>
        <dbReference type="SAM" id="MobiDB-lite"/>
    </source>
</evidence>